<keyword evidence="1" id="KW-1133">Transmembrane helix</keyword>
<keyword evidence="1" id="KW-0812">Transmembrane</keyword>
<reference evidence="2 3" key="1">
    <citation type="journal article" date="2019" name="Sci. Rep.">
        <title>Comparative genomics of chytrid fungi reveal insights into the obligate biotrophic and pathogenic lifestyle of Synchytrium endobioticum.</title>
        <authorList>
            <person name="van de Vossenberg B.T.L.H."/>
            <person name="Warris S."/>
            <person name="Nguyen H.D.T."/>
            <person name="van Gent-Pelzer M.P.E."/>
            <person name="Joly D.L."/>
            <person name="van de Geest H.C."/>
            <person name="Bonants P.J.M."/>
            <person name="Smith D.S."/>
            <person name="Levesque C.A."/>
            <person name="van der Lee T.A.J."/>
        </authorList>
    </citation>
    <scope>NUCLEOTIDE SEQUENCE [LARGE SCALE GENOMIC DNA]</scope>
    <source>
        <strain evidence="2 3">CBS 675.73</strain>
    </source>
</reference>
<comment type="caution">
    <text evidence="2">The sequence shown here is derived from an EMBL/GenBank/DDBJ whole genome shotgun (WGS) entry which is preliminary data.</text>
</comment>
<gene>
    <name evidence="2" type="ORF">CcCBS67573_g02360</name>
</gene>
<proteinExistence type="predicted"/>
<evidence type="ECO:0000313" key="2">
    <source>
        <dbReference type="EMBL" id="TPX76362.1"/>
    </source>
</evidence>
<keyword evidence="1" id="KW-0472">Membrane</keyword>
<dbReference type="OrthoDB" id="2129533at2759"/>
<keyword evidence="3" id="KW-1185">Reference proteome</keyword>
<accession>A0A507FJG2</accession>
<evidence type="ECO:0000313" key="3">
    <source>
        <dbReference type="Proteomes" id="UP000320333"/>
    </source>
</evidence>
<organism evidence="2 3">
    <name type="scientific">Chytriomyces confervae</name>
    <dbReference type="NCBI Taxonomy" id="246404"/>
    <lineage>
        <taxon>Eukaryota</taxon>
        <taxon>Fungi</taxon>
        <taxon>Fungi incertae sedis</taxon>
        <taxon>Chytridiomycota</taxon>
        <taxon>Chytridiomycota incertae sedis</taxon>
        <taxon>Chytridiomycetes</taxon>
        <taxon>Chytridiales</taxon>
        <taxon>Chytriomycetaceae</taxon>
        <taxon>Chytriomyces</taxon>
    </lineage>
</organism>
<dbReference type="Proteomes" id="UP000320333">
    <property type="component" value="Unassembled WGS sequence"/>
</dbReference>
<name>A0A507FJG2_9FUNG</name>
<dbReference type="AlphaFoldDB" id="A0A507FJG2"/>
<evidence type="ECO:0008006" key="4">
    <source>
        <dbReference type="Google" id="ProtNLM"/>
    </source>
</evidence>
<dbReference type="EMBL" id="QEAP01000049">
    <property type="protein sequence ID" value="TPX76362.1"/>
    <property type="molecule type" value="Genomic_DNA"/>
</dbReference>
<sequence length="133" mass="15029">MHPNSKADEEQWPAKYGHSPKYFEDLLITAEQDAFSFGYQLGLYAAGFLGLLTFAASKLPQHSLHAHGFSKQVLGNSYSGIRAYHIGLASIMGGLITSQVGTHYTYQRAHDRITEQRRREAFWRAEARKRGEL</sequence>
<feature type="transmembrane region" description="Helical" evidence="1">
    <location>
        <begin position="37"/>
        <end position="56"/>
    </location>
</feature>
<protein>
    <recommendedName>
        <fullName evidence="4">HIG1 domain-containing protein</fullName>
    </recommendedName>
</protein>
<evidence type="ECO:0000256" key="1">
    <source>
        <dbReference type="SAM" id="Phobius"/>
    </source>
</evidence>